<dbReference type="AlphaFoldDB" id="A0A6N2V006"/>
<dbReference type="EMBL" id="CACRSU010000021">
    <property type="protein sequence ID" value="VYT22897.1"/>
    <property type="molecule type" value="Genomic_DNA"/>
</dbReference>
<dbReference type="InterPro" id="IPR038475">
    <property type="entry name" value="RecG_C_sf"/>
</dbReference>
<dbReference type="Gene3D" id="3.30.565.60">
    <property type="match status" value="1"/>
</dbReference>
<dbReference type="RefSeq" id="WP_138292954.1">
    <property type="nucleotide sequence ID" value="NZ_BAABZC010000004.1"/>
</dbReference>
<organism evidence="1">
    <name type="scientific">Bacteroides intestinalis</name>
    <dbReference type="NCBI Taxonomy" id="329854"/>
    <lineage>
        <taxon>Bacteria</taxon>
        <taxon>Pseudomonadati</taxon>
        <taxon>Bacteroidota</taxon>
        <taxon>Bacteroidia</taxon>
        <taxon>Bacteroidales</taxon>
        <taxon>Bacteroidaceae</taxon>
        <taxon>Bacteroides</taxon>
    </lineage>
</organism>
<name>A0A6N2V006_9BACE</name>
<proteinExistence type="predicted"/>
<dbReference type="Pfam" id="PF13749">
    <property type="entry name" value="HATPase_c_4"/>
    <property type="match status" value="1"/>
</dbReference>
<evidence type="ECO:0000313" key="1">
    <source>
        <dbReference type="EMBL" id="VYT22897.1"/>
    </source>
</evidence>
<sequence length="203" mass="23348">MALPINIEDLIKGNTVEWERIEFKSGWNPETIIHTMVLWCPAGDNRMYSAPITLGTKAQRQPYIRVGSESIVAREYRNRRIGDFLKELQLTEGRGTGFPAIYDALEANGSPKPVFETDDDSTYFLATIPAHILADQTFIKPNINLDIKLSFNTIDDLINFTNQVSDLLNRKVHNRVKEMLILLQKKIPRTELFEMMELKKPLR</sequence>
<accession>A0A6N2V006</accession>
<protein>
    <submittedName>
        <fullName evidence="1">Uncharacterized protein</fullName>
    </submittedName>
</protein>
<reference evidence="1" key="1">
    <citation type="submission" date="2019-11" db="EMBL/GenBank/DDBJ databases">
        <authorList>
            <person name="Feng L."/>
        </authorList>
    </citation>
    <scope>NUCLEOTIDE SEQUENCE</scope>
    <source>
        <strain evidence="1">BintestinalisLFYP9</strain>
    </source>
</reference>
<gene>
    <name evidence="1" type="ORF">BILFYP9_02322</name>
</gene>